<proteinExistence type="predicted"/>
<dbReference type="Proteomes" id="UP000295197">
    <property type="component" value="Unassembled WGS sequence"/>
</dbReference>
<comment type="caution">
    <text evidence="1">The sequence shown here is derived from an EMBL/GenBank/DDBJ whole genome shotgun (WGS) entry which is preliminary data.</text>
</comment>
<evidence type="ECO:0000313" key="2">
    <source>
        <dbReference type="Proteomes" id="UP000295197"/>
    </source>
</evidence>
<accession>A0A4R3VXG6</accession>
<protein>
    <submittedName>
        <fullName evidence="1">Uncharacterized protein</fullName>
    </submittedName>
</protein>
<organism evidence="1 2">
    <name type="scientific">Sphingobacterium alimentarium</name>
    <dbReference type="NCBI Taxonomy" id="797292"/>
    <lineage>
        <taxon>Bacteria</taxon>
        <taxon>Pseudomonadati</taxon>
        <taxon>Bacteroidota</taxon>
        <taxon>Sphingobacteriia</taxon>
        <taxon>Sphingobacteriales</taxon>
        <taxon>Sphingobacteriaceae</taxon>
        <taxon>Sphingobacterium</taxon>
    </lineage>
</organism>
<keyword evidence="2" id="KW-1185">Reference proteome</keyword>
<gene>
    <name evidence="1" type="ORF">EDC17_102032</name>
</gene>
<dbReference type="AlphaFoldDB" id="A0A4R3VXG6"/>
<name>A0A4R3VXG6_9SPHI</name>
<sequence>MQRYILLMQSDTFFVNISIFIEKHSQKTSLLCLKNVIASAQIVQNTT</sequence>
<dbReference type="EMBL" id="SMBZ01000020">
    <property type="protein sequence ID" value="TCV13615.1"/>
    <property type="molecule type" value="Genomic_DNA"/>
</dbReference>
<reference evidence="1 2" key="1">
    <citation type="submission" date="2019-03" db="EMBL/GenBank/DDBJ databases">
        <title>Genomic Encyclopedia of Type Strains, Phase IV (KMG-IV): sequencing the most valuable type-strain genomes for metagenomic binning, comparative biology and taxonomic classification.</title>
        <authorList>
            <person name="Goeker M."/>
        </authorList>
    </citation>
    <scope>NUCLEOTIDE SEQUENCE [LARGE SCALE GENOMIC DNA]</scope>
    <source>
        <strain evidence="1 2">DSM 22362</strain>
    </source>
</reference>
<evidence type="ECO:0000313" key="1">
    <source>
        <dbReference type="EMBL" id="TCV13615.1"/>
    </source>
</evidence>